<evidence type="ECO:0000313" key="3">
    <source>
        <dbReference type="Proteomes" id="UP001301350"/>
    </source>
</evidence>
<sequence length="324" mass="35410">MRERRAGYVVGLGWRRSLGWKRAPGGSATCCRRRQPLCPASPRRLLRMSGVNGGLDYEISWNQVPDEFRQPMQYIYKGPDSPAAFVEAMRDITRRLEGAGSATALAPETVMAFLVDSLGYNNPVAARLAQDVLVRVYGARAVPTLLRGVAALNYSVNAYALRVLAQLQDAQVAAAVWPVALQCARRGPIPNVRRAAIRCLGSLRYVERESETADGSDGPDGRTMRREALEALLLLMRDEPDWSIRYAAVAASVALVNRAAASLAAAERAMVSETVQYVARDDTDETVRLRAAHALRQLNGEAEWEWATSSPSPSAPHPQTRPAA</sequence>
<dbReference type="InterPro" id="IPR011989">
    <property type="entry name" value="ARM-like"/>
</dbReference>
<dbReference type="SUPFAM" id="SSF48371">
    <property type="entry name" value="ARM repeat"/>
    <property type="match status" value="1"/>
</dbReference>
<proteinExistence type="predicted"/>
<dbReference type="Gene3D" id="1.25.10.10">
    <property type="entry name" value="Leucine-rich Repeat Variant"/>
    <property type="match status" value="1"/>
</dbReference>
<organism evidence="2 3">
    <name type="scientific">Cyanidium caldarium</name>
    <name type="common">Red alga</name>
    <dbReference type="NCBI Taxonomy" id="2771"/>
    <lineage>
        <taxon>Eukaryota</taxon>
        <taxon>Rhodophyta</taxon>
        <taxon>Bangiophyceae</taxon>
        <taxon>Cyanidiales</taxon>
        <taxon>Cyanidiaceae</taxon>
        <taxon>Cyanidium</taxon>
    </lineage>
</organism>
<dbReference type="InterPro" id="IPR016024">
    <property type="entry name" value="ARM-type_fold"/>
</dbReference>
<name>A0AAV9IWT3_CYACA</name>
<dbReference type="EMBL" id="JANCYW010000009">
    <property type="protein sequence ID" value="KAK4536792.1"/>
    <property type="molecule type" value="Genomic_DNA"/>
</dbReference>
<evidence type="ECO:0008006" key="4">
    <source>
        <dbReference type="Google" id="ProtNLM"/>
    </source>
</evidence>
<accession>A0AAV9IWT3</accession>
<evidence type="ECO:0000313" key="2">
    <source>
        <dbReference type="EMBL" id="KAK4536792.1"/>
    </source>
</evidence>
<feature type="region of interest" description="Disordered" evidence="1">
    <location>
        <begin position="302"/>
        <end position="324"/>
    </location>
</feature>
<dbReference type="AlphaFoldDB" id="A0AAV9IWT3"/>
<keyword evidence="3" id="KW-1185">Reference proteome</keyword>
<gene>
    <name evidence="2" type="ORF">CDCA_CDCA09G2817</name>
</gene>
<comment type="caution">
    <text evidence="2">The sequence shown here is derived from an EMBL/GenBank/DDBJ whole genome shotgun (WGS) entry which is preliminary data.</text>
</comment>
<reference evidence="2 3" key="1">
    <citation type="submission" date="2022-07" db="EMBL/GenBank/DDBJ databases">
        <title>Genome-wide signatures of adaptation to extreme environments.</title>
        <authorList>
            <person name="Cho C.H."/>
            <person name="Yoon H.S."/>
        </authorList>
    </citation>
    <scope>NUCLEOTIDE SEQUENCE [LARGE SCALE GENOMIC DNA]</scope>
    <source>
        <strain evidence="2 3">DBV 063 E5</strain>
    </source>
</reference>
<protein>
    <recommendedName>
        <fullName evidence="4">HEAT repeat domain-containing protein</fullName>
    </recommendedName>
</protein>
<evidence type="ECO:0000256" key="1">
    <source>
        <dbReference type="SAM" id="MobiDB-lite"/>
    </source>
</evidence>
<dbReference type="Proteomes" id="UP001301350">
    <property type="component" value="Unassembled WGS sequence"/>
</dbReference>